<keyword evidence="1" id="KW-0732">Signal</keyword>
<evidence type="ECO:0000313" key="3">
    <source>
        <dbReference type="Proteomes" id="UP000253918"/>
    </source>
</evidence>
<keyword evidence="3" id="KW-1185">Reference proteome</keyword>
<dbReference type="SUPFAM" id="SSF48452">
    <property type="entry name" value="TPR-like"/>
    <property type="match status" value="1"/>
</dbReference>
<accession>A0A369W1A8</accession>
<reference evidence="2 3" key="1">
    <citation type="submission" date="2018-07" db="EMBL/GenBank/DDBJ databases">
        <title>a novel species of Sphingomonas isolated from the rhizosphere soil of Araceae plant.</title>
        <authorList>
            <person name="Zhiyong W."/>
            <person name="Qinglan Z."/>
            <person name="Zhiwei F."/>
            <person name="Ding X."/>
            <person name="Gejiao W."/>
            <person name="Shixue Z."/>
        </authorList>
    </citation>
    <scope>NUCLEOTIDE SEQUENCE [LARGE SCALE GENOMIC DNA]</scope>
    <source>
        <strain evidence="2 3">WZY 27</strain>
    </source>
</reference>
<dbReference type="AlphaFoldDB" id="A0A369W1A8"/>
<dbReference type="Proteomes" id="UP000253918">
    <property type="component" value="Unassembled WGS sequence"/>
</dbReference>
<dbReference type="EMBL" id="QQNB01000001">
    <property type="protein sequence ID" value="RDE07052.1"/>
    <property type="molecule type" value="Genomic_DNA"/>
</dbReference>
<dbReference type="InterPro" id="IPR011990">
    <property type="entry name" value="TPR-like_helical_dom_sf"/>
</dbReference>
<gene>
    <name evidence="2" type="ORF">DVW87_05190</name>
</gene>
<sequence length="244" mass="25162">MMLLALALLQAAATPSDAATEARYERCIDLATTNPVAARSEAGKWQLANGGWFAHQCLGMAYATEGGWSAAAVEFEAAARAAEVAKDKRAAQYWAQAGNAWLAGGANDKASAALNSALSAGTLTGLQLGEAHLDRARVLYATGDLDGARRDLDAALAVVPEDPLAWLLSATLARRAGDLPRARKDIAEAESRTKEAPEVQLEKGNIAAASGDEAGARAAWGIAAVGKGAAAESATRALAQFYAK</sequence>
<protein>
    <submittedName>
        <fullName evidence="2">Tetratricopeptide repeat protein</fullName>
    </submittedName>
</protein>
<dbReference type="OrthoDB" id="7566477at2"/>
<name>A0A369W1A8_9SPHN</name>
<feature type="signal peptide" evidence="1">
    <location>
        <begin position="1"/>
        <end position="18"/>
    </location>
</feature>
<evidence type="ECO:0000256" key="1">
    <source>
        <dbReference type="SAM" id="SignalP"/>
    </source>
</evidence>
<feature type="chain" id="PRO_5016760542" evidence="1">
    <location>
        <begin position="19"/>
        <end position="244"/>
    </location>
</feature>
<comment type="caution">
    <text evidence="2">The sequence shown here is derived from an EMBL/GenBank/DDBJ whole genome shotgun (WGS) entry which is preliminary data.</text>
</comment>
<organism evidence="2 3">
    <name type="scientific">Sphingomonas aracearum</name>
    <dbReference type="NCBI Taxonomy" id="2283317"/>
    <lineage>
        <taxon>Bacteria</taxon>
        <taxon>Pseudomonadati</taxon>
        <taxon>Pseudomonadota</taxon>
        <taxon>Alphaproteobacteria</taxon>
        <taxon>Sphingomonadales</taxon>
        <taxon>Sphingomonadaceae</taxon>
        <taxon>Sphingomonas</taxon>
    </lineage>
</organism>
<evidence type="ECO:0000313" key="2">
    <source>
        <dbReference type="EMBL" id="RDE07052.1"/>
    </source>
</evidence>
<dbReference type="RefSeq" id="WP_114686632.1">
    <property type="nucleotide sequence ID" value="NZ_QQNB01000001.1"/>
</dbReference>
<dbReference type="Pfam" id="PF13432">
    <property type="entry name" value="TPR_16"/>
    <property type="match status" value="1"/>
</dbReference>
<dbReference type="Gene3D" id="1.25.40.10">
    <property type="entry name" value="Tetratricopeptide repeat domain"/>
    <property type="match status" value="1"/>
</dbReference>
<proteinExistence type="predicted"/>